<feature type="compositionally biased region" description="Pro residues" evidence="7">
    <location>
        <begin position="28"/>
        <end position="68"/>
    </location>
</feature>
<feature type="chain" id="PRO_5035889831" description="Pectinesterase inhibitor domain-containing protein" evidence="8">
    <location>
        <begin position="22"/>
        <end position="1137"/>
    </location>
</feature>
<feature type="active site" evidence="6">
    <location>
        <position position="972"/>
    </location>
</feature>
<dbReference type="Pfam" id="PF04043">
    <property type="entry name" value="PMEI"/>
    <property type="match status" value="1"/>
</dbReference>
<dbReference type="Pfam" id="PF01095">
    <property type="entry name" value="Pectinesterase"/>
    <property type="match status" value="3"/>
</dbReference>
<comment type="pathway">
    <text evidence="1">Glycan metabolism; pectin degradation; 2-dehydro-3-deoxy-D-gluconate from pectin: step 1/5.</text>
</comment>
<keyword evidence="4" id="KW-0378">Hydrolase</keyword>
<feature type="compositionally biased region" description="Pro residues" evidence="7">
    <location>
        <begin position="90"/>
        <end position="138"/>
    </location>
</feature>
<comment type="similarity">
    <text evidence="2">In the N-terminal section; belongs to the PMEI family.</text>
</comment>
<comment type="similarity">
    <text evidence="3">In the C-terminal section; belongs to the pectinesterase family.</text>
</comment>
<evidence type="ECO:0000256" key="3">
    <source>
        <dbReference type="ARBA" id="ARBA00007786"/>
    </source>
</evidence>
<dbReference type="PRINTS" id="PR01217">
    <property type="entry name" value="PRICHEXTENSN"/>
</dbReference>
<protein>
    <recommendedName>
        <fullName evidence="9">Pectinesterase inhibitor domain-containing protein</fullName>
    </recommendedName>
</protein>
<dbReference type="Gene3D" id="1.20.140.40">
    <property type="entry name" value="Invertase/pectin methylesterase inhibitor family protein"/>
    <property type="match status" value="1"/>
</dbReference>
<dbReference type="InterPro" id="IPR033131">
    <property type="entry name" value="Pectinesterase_Asp_AS"/>
</dbReference>
<dbReference type="SMART" id="SM00856">
    <property type="entry name" value="PMEI"/>
    <property type="match status" value="1"/>
</dbReference>
<dbReference type="PANTHER" id="PTHR31707">
    <property type="entry name" value="PECTINESTERASE"/>
    <property type="match status" value="1"/>
</dbReference>
<feature type="domain" description="Pectinesterase inhibitor" evidence="9">
    <location>
        <begin position="138"/>
        <end position="295"/>
    </location>
</feature>
<comment type="caution">
    <text evidence="10">The sequence shown here is derived from an EMBL/GenBank/DDBJ whole genome shotgun (WGS) entry which is preliminary data.</text>
</comment>
<evidence type="ECO:0000256" key="6">
    <source>
        <dbReference type="PROSITE-ProRule" id="PRU10040"/>
    </source>
</evidence>
<dbReference type="PROSITE" id="PS51257">
    <property type="entry name" value="PROKAR_LIPOPROTEIN"/>
    <property type="match status" value="1"/>
</dbReference>
<keyword evidence="5" id="KW-0063">Aspartyl esterase</keyword>
<dbReference type="GO" id="GO:0004857">
    <property type="term" value="F:enzyme inhibitor activity"/>
    <property type="evidence" value="ECO:0007669"/>
    <property type="project" value="InterPro"/>
</dbReference>
<feature type="region of interest" description="Disordered" evidence="7">
    <location>
        <begin position="27"/>
        <end position="73"/>
    </location>
</feature>
<evidence type="ECO:0000256" key="8">
    <source>
        <dbReference type="SAM" id="SignalP"/>
    </source>
</evidence>
<dbReference type="Gene3D" id="2.160.20.10">
    <property type="entry name" value="Single-stranded right-handed beta-helix, Pectin lyase-like"/>
    <property type="match status" value="3"/>
</dbReference>
<organism evidence="10">
    <name type="scientific">Brassica cretica</name>
    <name type="common">Mustard</name>
    <dbReference type="NCBI Taxonomy" id="69181"/>
    <lineage>
        <taxon>Eukaryota</taxon>
        <taxon>Viridiplantae</taxon>
        <taxon>Streptophyta</taxon>
        <taxon>Embryophyta</taxon>
        <taxon>Tracheophyta</taxon>
        <taxon>Spermatophyta</taxon>
        <taxon>Magnoliopsida</taxon>
        <taxon>eudicotyledons</taxon>
        <taxon>Gunneridae</taxon>
        <taxon>Pentapetalae</taxon>
        <taxon>rosids</taxon>
        <taxon>malvids</taxon>
        <taxon>Brassicales</taxon>
        <taxon>Brassicaceae</taxon>
        <taxon>Brassiceae</taxon>
        <taxon>Brassica</taxon>
    </lineage>
</organism>
<dbReference type="GO" id="GO:0030599">
    <property type="term" value="F:pectinesterase activity"/>
    <property type="evidence" value="ECO:0007669"/>
    <property type="project" value="InterPro"/>
</dbReference>
<evidence type="ECO:0000256" key="1">
    <source>
        <dbReference type="ARBA" id="ARBA00005184"/>
    </source>
</evidence>
<proteinExistence type="inferred from homology"/>
<dbReference type="InterPro" id="IPR012334">
    <property type="entry name" value="Pectin_lyas_fold"/>
</dbReference>
<evidence type="ECO:0000256" key="5">
    <source>
        <dbReference type="ARBA" id="ARBA00023085"/>
    </source>
</evidence>
<evidence type="ECO:0000256" key="7">
    <source>
        <dbReference type="SAM" id="MobiDB-lite"/>
    </source>
</evidence>
<dbReference type="EMBL" id="QGKY02000246">
    <property type="protein sequence ID" value="KAF2583732.1"/>
    <property type="molecule type" value="Genomic_DNA"/>
</dbReference>
<evidence type="ECO:0000256" key="2">
    <source>
        <dbReference type="ARBA" id="ARBA00006027"/>
    </source>
</evidence>
<evidence type="ECO:0000256" key="4">
    <source>
        <dbReference type="ARBA" id="ARBA00022801"/>
    </source>
</evidence>
<dbReference type="CDD" id="cd15798">
    <property type="entry name" value="PMEI-like_3"/>
    <property type="match status" value="1"/>
</dbReference>
<dbReference type="InterPro" id="IPR011050">
    <property type="entry name" value="Pectin_lyase_fold/virulence"/>
</dbReference>
<feature type="active site" evidence="6">
    <location>
        <position position="624"/>
    </location>
</feature>
<name>A0A8S9JQ37_BRACR</name>
<sequence>MKTLHFSSSLLFLSVLFLSCAFLISPQSPSPSPSELPPQPPSLPPSRSPSLPPSQPPSLPPSKPPSLPPTQSTSDAFLFLSCAFLISPQSPSPSPSELPSQPPSVPPSQSPSLPPTQSPSLPPSQPPTLPPSKPPSLPPTQSTSDACKSTPYPKLCRTILSAVKSSPSDPYSYGKFTIKQCLKQASRLSKVINGYVRRVRSKPGSMTAEEIGAVADCGELAELSVSYLETVAAELKMADMMTAALVEHVNSLLSGVVTNQQTCLDGLVEAKSGFAAAIGSPMGNLTRLYSVSLGLVSHALNRNLKRFKASKGKILGGRNSTYREPLETLIKVLRKTCDNDKDCRKAARKLGELGVTSGGSILVSQAVIVGPYKSDNFTTITDAIAAAPNNARPEDGYFVIYAREGVYEEYIVVPINKKNLLLMGDGINKTIITGNHNVLRKTCDNDKDCRKAARKLGELGVTSGGSILVSQAVIVGPYKSDNFTTITDAIAAAPNNARPEDGYFVIYAREGVYEEYIVVPINKKNLLLMGDGINKTIITGNHNVVDGWTTYNCSSFAVTGERFMAVDVTFRNTAGPEKHQAVALRNNAEGSTFYRCSFEGYQDTLYVHSLRQFYRECDIYGTIDFIFGNAAAIFQNCNIYARKPMAKQKNAITAHGRTEPNQNTGISIINCTIKAAPDLAADPTSTMTFLGRPWKPYSRTVFMQSYISDIVQPVGWLEWNGTTGLDTIYYGEYDNFGPGAKTDRRVQWLGYNLLDMAQAMNFTVYNFTLGDTWLPQTDIPFYGGLVLRKTCDNDKDCRKAARKLGELGVTSGGSILVSQAVIVGPYKSDNFTTITDAIAAAPNNARPEDGYFVIYAREGVYEEYIVVPINKKNLLLMGDGINKTIITGNHNVVDGWTTYNCSSFAVTGERFMAVDVTFRNTAGPEKHQAVALRNNAEGSTFYRCSFEGYQDTLYVHSLRQFYRECDIYGTIDFIFGNAAAIFQNCNIYARKPMAKQKNAITAHGRTEPNQNTGISIINCTIKAAPDLAADPTSTMTFLGRPWKPYSRTVFMQSYISDIVQPVGWLEWNGTTGLDTIYYGEYDNFGPGAKTDRRVQWLGYNLLDMAQAMNFTVYNFTLGDTWLPQTDIPFYGGLVRKE</sequence>
<feature type="region of interest" description="Disordered" evidence="7">
    <location>
        <begin position="89"/>
        <end position="149"/>
    </location>
</feature>
<reference evidence="10" key="1">
    <citation type="submission" date="2019-12" db="EMBL/GenBank/DDBJ databases">
        <title>Genome sequencing and annotation of Brassica cretica.</title>
        <authorList>
            <person name="Studholme D.J."/>
            <person name="Sarris P.F."/>
        </authorList>
    </citation>
    <scope>NUCLEOTIDE SEQUENCE</scope>
    <source>
        <strain evidence="10">PFS-102/07</strain>
        <tissue evidence="10">Leaf</tissue>
    </source>
</reference>
<feature type="signal peptide" evidence="8">
    <location>
        <begin position="1"/>
        <end position="21"/>
    </location>
</feature>
<gene>
    <name evidence="10" type="ORF">F2Q70_00037529</name>
</gene>
<dbReference type="SUPFAM" id="SSF101148">
    <property type="entry name" value="Plant invertase/pectin methylesterase inhibitor"/>
    <property type="match status" value="1"/>
</dbReference>
<dbReference type="SUPFAM" id="SSF51126">
    <property type="entry name" value="Pectin lyase-like"/>
    <property type="match status" value="3"/>
</dbReference>
<dbReference type="FunFam" id="2.160.20.10:FF:000001">
    <property type="entry name" value="Pectinesterase"/>
    <property type="match status" value="2"/>
</dbReference>
<dbReference type="PROSITE" id="PS00503">
    <property type="entry name" value="PECTINESTERASE_2"/>
    <property type="match status" value="2"/>
</dbReference>
<dbReference type="AlphaFoldDB" id="A0A8S9JQ37"/>
<evidence type="ECO:0000313" key="10">
    <source>
        <dbReference type="EMBL" id="KAF2583732.1"/>
    </source>
</evidence>
<dbReference type="InterPro" id="IPR000070">
    <property type="entry name" value="Pectinesterase_cat"/>
</dbReference>
<keyword evidence="8" id="KW-0732">Signal</keyword>
<accession>A0A8S9JQ37</accession>
<evidence type="ECO:0000259" key="9">
    <source>
        <dbReference type="SMART" id="SM00856"/>
    </source>
</evidence>
<dbReference type="GO" id="GO:0042545">
    <property type="term" value="P:cell wall modification"/>
    <property type="evidence" value="ECO:0007669"/>
    <property type="project" value="InterPro"/>
</dbReference>
<dbReference type="NCBIfam" id="TIGR01614">
    <property type="entry name" value="PME_inhib"/>
    <property type="match status" value="1"/>
</dbReference>
<dbReference type="InterPro" id="IPR006501">
    <property type="entry name" value="Pectinesterase_inhib_dom"/>
</dbReference>
<dbReference type="InterPro" id="IPR035513">
    <property type="entry name" value="Invertase/methylesterase_inhib"/>
</dbReference>